<dbReference type="EMBL" id="FMYP01000017">
    <property type="protein sequence ID" value="SDC10277.1"/>
    <property type="molecule type" value="Genomic_DNA"/>
</dbReference>
<evidence type="ECO:0000313" key="1">
    <source>
        <dbReference type="EMBL" id="SDC10277.1"/>
    </source>
</evidence>
<sequence length="35" mass="4169">MFFEEKQILLKAVLNILFSIKYLAEWSYICLVSKS</sequence>
<name>A0A1G6IUU0_9BACT</name>
<gene>
    <name evidence="1" type="ORF">SAMN05216323_101735</name>
</gene>
<proteinExistence type="predicted"/>
<protein>
    <submittedName>
        <fullName evidence="1">Uncharacterized protein</fullName>
    </submittedName>
</protein>
<dbReference type="AlphaFoldDB" id="A0A1G6IUU0"/>
<keyword evidence="2" id="KW-1185">Reference proteome</keyword>
<dbReference type="STRING" id="1640674.SAMN05216323_101735"/>
<organism evidence="1 2">
    <name type="scientific">Williamwhitmania taraxaci</name>
    <dbReference type="NCBI Taxonomy" id="1640674"/>
    <lineage>
        <taxon>Bacteria</taxon>
        <taxon>Pseudomonadati</taxon>
        <taxon>Bacteroidota</taxon>
        <taxon>Bacteroidia</taxon>
        <taxon>Bacteroidales</taxon>
        <taxon>Williamwhitmaniaceae</taxon>
        <taxon>Williamwhitmania</taxon>
    </lineage>
</organism>
<reference evidence="1 2" key="1">
    <citation type="submission" date="2016-09" db="EMBL/GenBank/DDBJ databases">
        <authorList>
            <person name="Capua I."/>
            <person name="De Benedictis P."/>
            <person name="Joannis T."/>
            <person name="Lombin L.H."/>
            <person name="Cattoli G."/>
        </authorList>
    </citation>
    <scope>NUCLEOTIDE SEQUENCE [LARGE SCALE GENOMIC DNA]</scope>
    <source>
        <strain evidence="1 2">A7P-90m</strain>
    </source>
</reference>
<evidence type="ECO:0000313" key="2">
    <source>
        <dbReference type="Proteomes" id="UP000199452"/>
    </source>
</evidence>
<dbReference type="Proteomes" id="UP000199452">
    <property type="component" value="Unassembled WGS sequence"/>
</dbReference>
<accession>A0A1G6IUU0</accession>